<dbReference type="Proteomes" id="UP000558488">
    <property type="component" value="Unassembled WGS sequence"/>
</dbReference>
<protein>
    <recommendedName>
        <fullName evidence="3">RWD domain-containing protein 3</fullName>
    </recommendedName>
</protein>
<dbReference type="EMBL" id="JACAGB010000024">
    <property type="protein sequence ID" value="KAF6304958.1"/>
    <property type="molecule type" value="Genomic_DNA"/>
</dbReference>
<organism evidence="9 10">
    <name type="scientific">Pipistrellus kuhlii</name>
    <name type="common">Kuhl's pipistrelle</name>
    <dbReference type="NCBI Taxonomy" id="59472"/>
    <lineage>
        <taxon>Eukaryota</taxon>
        <taxon>Metazoa</taxon>
        <taxon>Chordata</taxon>
        <taxon>Craniata</taxon>
        <taxon>Vertebrata</taxon>
        <taxon>Euteleostomi</taxon>
        <taxon>Mammalia</taxon>
        <taxon>Eutheria</taxon>
        <taxon>Laurasiatheria</taxon>
        <taxon>Chiroptera</taxon>
        <taxon>Yangochiroptera</taxon>
        <taxon>Vespertilionidae</taxon>
        <taxon>Pipistrellus</taxon>
    </lineage>
</organism>
<dbReference type="Pfam" id="PF05773">
    <property type="entry name" value="RWD"/>
    <property type="match status" value="1"/>
</dbReference>
<dbReference type="InterPro" id="IPR016135">
    <property type="entry name" value="UBQ-conjugating_enzyme/RWD"/>
</dbReference>
<dbReference type="PANTHER" id="PTHR15628:SF1">
    <property type="entry name" value="RWD DOMAIN-CONTAINING PROTEIN 3"/>
    <property type="match status" value="1"/>
</dbReference>
<keyword evidence="4" id="KW-0963">Cytoplasm</keyword>
<keyword evidence="5" id="KW-0539">Nucleus</keyword>
<evidence type="ECO:0000313" key="9">
    <source>
        <dbReference type="EMBL" id="KAF6304958.1"/>
    </source>
</evidence>
<dbReference type="GO" id="GO:0005634">
    <property type="term" value="C:nucleus"/>
    <property type="evidence" value="ECO:0007669"/>
    <property type="project" value="UniProtKB-SubCell"/>
</dbReference>
<evidence type="ECO:0000256" key="6">
    <source>
        <dbReference type="ARBA" id="ARBA00053748"/>
    </source>
</evidence>
<evidence type="ECO:0000256" key="1">
    <source>
        <dbReference type="ARBA" id="ARBA00004123"/>
    </source>
</evidence>
<feature type="region of interest" description="Disordered" evidence="7">
    <location>
        <begin position="240"/>
        <end position="264"/>
    </location>
</feature>
<evidence type="ECO:0000256" key="5">
    <source>
        <dbReference type="ARBA" id="ARBA00023242"/>
    </source>
</evidence>
<name>A0A7J7TWH6_PIPKU</name>
<dbReference type="PANTHER" id="PTHR15628">
    <property type="entry name" value="RWD DOMAIN-CONTAINING PROTEIN 3"/>
    <property type="match status" value="1"/>
</dbReference>
<comment type="function">
    <text evidence="6">Enhancer of SUMO conjugation. Increases SUMO conjugation to proteins by promoting the: binding of E1 and E2 enzymes, thioester linkage between SUMO and ube2i/ubc9 and transfer of SUMO to specific target proteins which include hif1a, pias, nfkbia, nr3c1 and top1. Has no effect on ubiquitination.</text>
</comment>
<feature type="region of interest" description="Disordered" evidence="7">
    <location>
        <begin position="279"/>
        <end position="298"/>
    </location>
</feature>
<feature type="region of interest" description="Disordered" evidence="7">
    <location>
        <begin position="1"/>
        <end position="49"/>
    </location>
</feature>
<dbReference type="InterPro" id="IPR038840">
    <property type="entry name" value="RWDD3"/>
</dbReference>
<dbReference type="CDD" id="cd23819">
    <property type="entry name" value="RWD_RWDD3"/>
    <property type="match status" value="1"/>
</dbReference>
<dbReference type="GO" id="GO:1902073">
    <property type="term" value="P:positive regulation of hypoxia-inducible factor-1alpha signaling pathway"/>
    <property type="evidence" value="ECO:0007669"/>
    <property type="project" value="InterPro"/>
</dbReference>
<dbReference type="GO" id="GO:0010468">
    <property type="term" value="P:regulation of gene expression"/>
    <property type="evidence" value="ECO:0007669"/>
    <property type="project" value="UniProtKB-ARBA"/>
</dbReference>
<comment type="subcellular location">
    <subcellularLocation>
        <location evidence="2">Cytoplasm</location>
    </subcellularLocation>
    <subcellularLocation>
        <location evidence="1">Nucleus</location>
    </subcellularLocation>
</comment>
<dbReference type="GO" id="GO:0033235">
    <property type="term" value="P:positive regulation of protein sumoylation"/>
    <property type="evidence" value="ECO:0007669"/>
    <property type="project" value="InterPro"/>
</dbReference>
<gene>
    <name evidence="9" type="ORF">mPipKuh1_015295</name>
</gene>
<accession>A0A7J7TWH6</accession>
<feature type="domain" description="RWD" evidence="8">
    <location>
        <begin position="51"/>
        <end position="158"/>
    </location>
</feature>
<dbReference type="AlphaFoldDB" id="A0A7J7TWH6"/>
<dbReference type="Gene3D" id="3.10.110.10">
    <property type="entry name" value="Ubiquitin Conjugating Enzyme"/>
    <property type="match status" value="1"/>
</dbReference>
<comment type="caution">
    <text evidence="9">The sequence shown here is derived from an EMBL/GenBank/DDBJ whole genome shotgun (WGS) entry which is preliminary data.</text>
</comment>
<evidence type="ECO:0000256" key="2">
    <source>
        <dbReference type="ARBA" id="ARBA00004496"/>
    </source>
</evidence>
<dbReference type="SMART" id="SM00591">
    <property type="entry name" value="RWD"/>
    <property type="match status" value="1"/>
</dbReference>
<dbReference type="FunFam" id="3.10.110.10:FF:000050">
    <property type="entry name" value="eIF-2-alpha kinase GCN2"/>
    <property type="match status" value="1"/>
</dbReference>
<reference evidence="9 10" key="1">
    <citation type="journal article" date="2020" name="Nature">
        <title>Six reference-quality genomes reveal evolution of bat adaptations.</title>
        <authorList>
            <person name="Jebb D."/>
            <person name="Huang Z."/>
            <person name="Pippel M."/>
            <person name="Hughes G.M."/>
            <person name="Lavrichenko K."/>
            <person name="Devanna P."/>
            <person name="Winkler S."/>
            <person name="Jermiin L.S."/>
            <person name="Skirmuntt E.C."/>
            <person name="Katzourakis A."/>
            <person name="Burkitt-Gray L."/>
            <person name="Ray D.A."/>
            <person name="Sullivan K.A.M."/>
            <person name="Roscito J.G."/>
            <person name="Kirilenko B.M."/>
            <person name="Davalos L.M."/>
            <person name="Corthals A.P."/>
            <person name="Power M.L."/>
            <person name="Jones G."/>
            <person name="Ransome R.D."/>
            <person name="Dechmann D.K.N."/>
            <person name="Locatelli A.G."/>
            <person name="Puechmaille S.J."/>
            <person name="Fedrigo O."/>
            <person name="Jarvis E.D."/>
            <person name="Hiller M."/>
            <person name="Vernes S.C."/>
            <person name="Myers E.W."/>
            <person name="Teeling E.C."/>
        </authorList>
    </citation>
    <scope>NUCLEOTIDE SEQUENCE [LARGE SCALE GENOMIC DNA]</scope>
    <source>
        <strain evidence="9">MPipKuh1</strain>
        <tissue evidence="9">Flight muscle</tissue>
    </source>
</reference>
<dbReference type="PROSITE" id="PS50908">
    <property type="entry name" value="RWD"/>
    <property type="match status" value="1"/>
</dbReference>
<evidence type="ECO:0000256" key="7">
    <source>
        <dbReference type="SAM" id="MobiDB-lite"/>
    </source>
</evidence>
<evidence type="ECO:0000313" key="10">
    <source>
        <dbReference type="Proteomes" id="UP000558488"/>
    </source>
</evidence>
<dbReference type="SUPFAM" id="SSF54495">
    <property type="entry name" value="UBC-like"/>
    <property type="match status" value="1"/>
</dbReference>
<dbReference type="InterPro" id="IPR006575">
    <property type="entry name" value="RWD_dom"/>
</dbReference>
<evidence type="ECO:0000259" key="8">
    <source>
        <dbReference type="PROSITE" id="PS50908"/>
    </source>
</evidence>
<sequence length="298" mass="31938">MAAEEERAAAEEERAEEERMAAEEEERMAEQEERAEEERAAAEEERAAAEEERAALAAIFCGPGEWEVLGRSETRGSVCRVRTTAEGPSGPDTPLELVFHLPAGYPACPPGVSVGSERLTRAQCAALRDQLLEQARAFPPEPMVHQLVLWAQQNLRHLLAPPGSGAGPGGCATAGPGEAEAPWTALVRLDHMRAKASYTRTLRHWASALGLAGRLLFAGRVILLLLQGPRDRVKREENLGPRASGTHRQHPACPAGVPGAAEDLQGGRGLEWEEVQREDGQRAVGGLGAAGTRQVPGL</sequence>
<evidence type="ECO:0000256" key="4">
    <source>
        <dbReference type="ARBA" id="ARBA00022490"/>
    </source>
</evidence>
<dbReference type="GO" id="GO:0033554">
    <property type="term" value="P:cellular response to stress"/>
    <property type="evidence" value="ECO:0007669"/>
    <property type="project" value="UniProtKB-ARBA"/>
</dbReference>
<evidence type="ECO:0000256" key="3">
    <source>
        <dbReference type="ARBA" id="ARBA00015444"/>
    </source>
</evidence>
<proteinExistence type="predicted"/>
<keyword evidence="10" id="KW-1185">Reference proteome</keyword>
<dbReference type="GO" id="GO:0005737">
    <property type="term" value="C:cytoplasm"/>
    <property type="evidence" value="ECO:0007669"/>
    <property type="project" value="UniProtKB-SubCell"/>
</dbReference>